<dbReference type="GeneID" id="109479297"/>
<keyword evidence="2" id="KW-1185">Reference proteome</keyword>
<evidence type="ECO:0000256" key="1">
    <source>
        <dbReference type="SAM" id="MobiDB-lite"/>
    </source>
</evidence>
<accession>A0A6P5A4W2</accession>
<dbReference type="Proteomes" id="UP000515135">
    <property type="component" value="Unplaced"/>
</dbReference>
<organism evidence="2 3">
    <name type="scientific">Branchiostoma belcheri</name>
    <name type="common">Amphioxus</name>
    <dbReference type="NCBI Taxonomy" id="7741"/>
    <lineage>
        <taxon>Eukaryota</taxon>
        <taxon>Metazoa</taxon>
        <taxon>Chordata</taxon>
        <taxon>Cephalochordata</taxon>
        <taxon>Leptocardii</taxon>
        <taxon>Amphioxiformes</taxon>
        <taxon>Branchiostomatidae</taxon>
        <taxon>Branchiostoma</taxon>
    </lineage>
</organism>
<dbReference type="RefSeq" id="XP_019636811.1">
    <property type="nucleotide sequence ID" value="XM_019781252.1"/>
</dbReference>
<feature type="compositionally biased region" description="Basic and acidic residues" evidence="1">
    <location>
        <begin position="53"/>
        <end position="88"/>
    </location>
</feature>
<dbReference type="OrthoDB" id="6122456at2759"/>
<evidence type="ECO:0000313" key="3">
    <source>
        <dbReference type="RefSeq" id="XP_019636811.1"/>
    </source>
</evidence>
<feature type="region of interest" description="Disordered" evidence="1">
    <location>
        <begin position="1"/>
        <end position="104"/>
    </location>
</feature>
<name>A0A6P5A4W2_BRABE</name>
<proteinExistence type="predicted"/>
<reference evidence="3" key="1">
    <citation type="submission" date="2025-08" db="UniProtKB">
        <authorList>
            <consortium name="RefSeq"/>
        </authorList>
    </citation>
    <scope>IDENTIFICATION</scope>
    <source>
        <tissue evidence="3">Gonad</tissue>
    </source>
</reference>
<evidence type="ECO:0000313" key="2">
    <source>
        <dbReference type="Proteomes" id="UP000515135"/>
    </source>
</evidence>
<dbReference type="KEGG" id="bbel:109479297"/>
<dbReference type="AlphaFoldDB" id="A0A6P5A4W2"/>
<protein>
    <submittedName>
        <fullName evidence="3">Uncharacterized protein LOC109479297</fullName>
    </submittedName>
</protein>
<gene>
    <name evidence="3" type="primary">LOC109479297</name>
</gene>
<feature type="compositionally biased region" description="Acidic residues" evidence="1">
    <location>
        <begin position="89"/>
        <end position="104"/>
    </location>
</feature>
<sequence>MPRGSKNRQSSQFKKGHTPWNRGQKMHRETQPDPPTYQRPTEEQYHLLVNTDRQGEPIEDLARIAVEESRPPLLRPKKEPSKMDRILGIEEDEDGRDEEDEEDDTISGYRYWLGHAAMMACATAQRQHDDRSSCRKLIYASAKREETRGIVSSETFVCNACEYVSQSYKCYEEVETGKRGKKLAAQTWHYK</sequence>